<dbReference type="Proteomes" id="UP000696280">
    <property type="component" value="Unassembled WGS sequence"/>
</dbReference>
<keyword evidence="2" id="KW-1185">Reference proteome</keyword>
<evidence type="ECO:0000313" key="1">
    <source>
        <dbReference type="EMBL" id="CAG8960237.1"/>
    </source>
</evidence>
<evidence type="ECO:0000313" key="2">
    <source>
        <dbReference type="Proteomes" id="UP000696280"/>
    </source>
</evidence>
<sequence length="164" mass="18719">MSYPLYLLSFPFRASKINGTRTHWALFIPTTLQKPENGTLIQVLGTPFTGYGLEFKRNYDLSAVREKFNKNLLGQVDEKLVVFNTVGDDGTPSTDMKPRNEVEKLSKRVEVPGVSREPLNPGVGRRCQEWTREVIELLVEKEILDKDSIQVLNQVKNLELRIAE</sequence>
<accession>A0A9N9LB37</accession>
<dbReference type="InterPro" id="IPR046670">
    <property type="entry name" value="DUF6540"/>
</dbReference>
<dbReference type="AlphaFoldDB" id="A0A9N9LB37"/>
<name>A0A9N9LB37_9HELO</name>
<gene>
    <name evidence="1" type="ORF">HYFRA_00012756</name>
</gene>
<protein>
    <submittedName>
        <fullName evidence="1">Uncharacterized protein</fullName>
    </submittedName>
</protein>
<organism evidence="1 2">
    <name type="scientific">Hymenoscyphus fraxineus</name>
    <dbReference type="NCBI Taxonomy" id="746836"/>
    <lineage>
        <taxon>Eukaryota</taxon>
        <taxon>Fungi</taxon>
        <taxon>Dikarya</taxon>
        <taxon>Ascomycota</taxon>
        <taxon>Pezizomycotina</taxon>
        <taxon>Leotiomycetes</taxon>
        <taxon>Helotiales</taxon>
        <taxon>Helotiaceae</taxon>
        <taxon>Hymenoscyphus</taxon>
    </lineage>
</organism>
<dbReference type="OrthoDB" id="2999773at2759"/>
<reference evidence="1" key="1">
    <citation type="submission" date="2021-07" db="EMBL/GenBank/DDBJ databases">
        <authorList>
            <person name="Durling M."/>
        </authorList>
    </citation>
    <scope>NUCLEOTIDE SEQUENCE</scope>
</reference>
<comment type="caution">
    <text evidence="1">The sequence shown here is derived from an EMBL/GenBank/DDBJ whole genome shotgun (WGS) entry which is preliminary data.</text>
</comment>
<dbReference type="EMBL" id="CAJVRL010000097">
    <property type="protein sequence ID" value="CAG8960237.1"/>
    <property type="molecule type" value="Genomic_DNA"/>
</dbReference>
<dbReference type="Pfam" id="PF20174">
    <property type="entry name" value="DUF6540"/>
    <property type="match status" value="1"/>
</dbReference>
<proteinExistence type="predicted"/>